<evidence type="ECO:0000313" key="2">
    <source>
        <dbReference type="Proteomes" id="UP001516023"/>
    </source>
</evidence>
<organism evidence="1 2">
    <name type="scientific">Cyclotella cryptica</name>
    <dbReference type="NCBI Taxonomy" id="29204"/>
    <lineage>
        <taxon>Eukaryota</taxon>
        <taxon>Sar</taxon>
        <taxon>Stramenopiles</taxon>
        <taxon>Ochrophyta</taxon>
        <taxon>Bacillariophyta</taxon>
        <taxon>Coscinodiscophyceae</taxon>
        <taxon>Thalassiosirophycidae</taxon>
        <taxon>Stephanodiscales</taxon>
        <taxon>Stephanodiscaceae</taxon>
        <taxon>Cyclotella</taxon>
    </lineage>
</organism>
<dbReference type="Proteomes" id="UP001516023">
    <property type="component" value="Unassembled WGS sequence"/>
</dbReference>
<keyword evidence="2" id="KW-1185">Reference proteome</keyword>
<dbReference type="EMBL" id="JABMIG020000135">
    <property type="protein sequence ID" value="KAL3789899.1"/>
    <property type="molecule type" value="Genomic_DNA"/>
</dbReference>
<evidence type="ECO:0000313" key="1">
    <source>
        <dbReference type="EMBL" id="KAL3789899.1"/>
    </source>
</evidence>
<comment type="caution">
    <text evidence="1">The sequence shown here is derived from an EMBL/GenBank/DDBJ whole genome shotgun (WGS) entry which is preliminary data.</text>
</comment>
<gene>
    <name evidence="1" type="ORF">HJC23_010584</name>
</gene>
<reference evidence="1 2" key="1">
    <citation type="journal article" date="2020" name="G3 (Bethesda)">
        <title>Improved Reference Genome for Cyclotella cryptica CCMP332, a Model for Cell Wall Morphogenesis, Salinity Adaptation, and Lipid Production in Diatoms (Bacillariophyta).</title>
        <authorList>
            <person name="Roberts W.R."/>
            <person name="Downey K.M."/>
            <person name="Ruck E.C."/>
            <person name="Traller J.C."/>
            <person name="Alverson A.J."/>
        </authorList>
    </citation>
    <scope>NUCLEOTIDE SEQUENCE [LARGE SCALE GENOMIC DNA]</scope>
    <source>
        <strain evidence="1 2">CCMP332</strain>
    </source>
</reference>
<name>A0ABD3PQM8_9STRA</name>
<proteinExistence type="predicted"/>
<protein>
    <submittedName>
        <fullName evidence="1">Uncharacterized protein</fullName>
    </submittedName>
</protein>
<dbReference type="AlphaFoldDB" id="A0ABD3PQM8"/>
<sequence length="308" mass="33938">MDKPLVLISGNAGALVLLDTSKCTRKSFSTTATPTIQSTWDLYHLTARELSKLDKNAKLPARRWMGVNRMYLIQSNCSRGVSSHMISLVLMCGWVLVVNLTMIRAIPSETKVAGPDSIQSYCVCIGVQIVHRTPQIQCFNSSNQKITILGGMALNCSLPDIPIPSSLPINYLRPMIWLGDVKGKKYIMPSKDKCMLCEQHGAILSDAASVPGHGLILLDVSPYREKIIHLVRSEGLPSNNQCSPSQIEQPNIRRILARLPLTNGVPLSLAMHPAGEWMVVGYGLNGRSVTTKSVELICMRKDVSERKF</sequence>
<accession>A0ABD3PQM8</accession>